<dbReference type="RefSeq" id="WP_056975152.1">
    <property type="nucleotide sequence ID" value="NZ_AYZL01000020.1"/>
</dbReference>
<evidence type="ECO:0000313" key="2">
    <source>
        <dbReference type="EMBL" id="KRN03841.1"/>
    </source>
</evidence>
<dbReference type="EMBL" id="AYZL01000020">
    <property type="protein sequence ID" value="KRN03841.1"/>
    <property type="molecule type" value="Genomic_DNA"/>
</dbReference>
<dbReference type="PATRIC" id="fig|1423744.4.peg.979"/>
<evidence type="ECO:0000259" key="1">
    <source>
        <dbReference type="PROSITE" id="PS51746"/>
    </source>
</evidence>
<dbReference type="PROSITE" id="PS51746">
    <property type="entry name" value="PPM_2"/>
    <property type="match status" value="1"/>
</dbReference>
<evidence type="ECO:0000313" key="3">
    <source>
        <dbReference type="Proteomes" id="UP000051378"/>
    </source>
</evidence>
<gene>
    <name evidence="2" type="ORF">FC86_GL000953</name>
</gene>
<accession>A0A0R2DID1</accession>
<reference evidence="2 3" key="1">
    <citation type="journal article" date="2015" name="Genome Announc.">
        <title>Expanding the biotechnology potential of lactobacilli through comparative genomics of 213 strains and associated genera.</title>
        <authorList>
            <person name="Sun Z."/>
            <person name="Harris H.M."/>
            <person name="McCann A."/>
            <person name="Guo C."/>
            <person name="Argimon S."/>
            <person name="Zhang W."/>
            <person name="Yang X."/>
            <person name="Jeffery I.B."/>
            <person name="Cooney J.C."/>
            <person name="Kagawa T.F."/>
            <person name="Liu W."/>
            <person name="Song Y."/>
            <person name="Salvetti E."/>
            <person name="Wrobel A."/>
            <person name="Rasinkangas P."/>
            <person name="Parkhill J."/>
            <person name="Rea M.C."/>
            <person name="O'Sullivan O."/>
            <person name="Ritari J."/>
            <person name="Douillard F.P."/>
            <person name="Paul Ross R."/>
            <person name="Yang R."/>
            <person name="Briner A.E."/>
            <person name="Felis G.E."/>
            <person name="de Vos W.M."/>
            <person name="Barrangou R."/>
            <person name="Klaenhammer T.R."/>
            <person name="Caufield P.W."/>
            <person name="Cui Y."/>
            <person name="Zhang H."/>
            <person name="O'Toole P.W."/>
        </authorList>
    </citation>
    <scope>NUCLEOTIDE SEQUENCE [LARGE SCALE GENOMIC DNA]</scope>
    <source>
        <strain evidence="2 3">DSM 23037</strain>
    </source>
</reference>
<name>A0A0R2DID1_9LACO</name>
<dbReference type="SMART" id="SM00332">
    <property type="entry name" value="PP2Cc"/>
    <property type="match status" value="1"/>
</dbReference>
<dbReference type="SUPFAM" id="SSF81606">
    <property type="entry name" value="PP2C-like"/>
    <property type="match status" value="1"/>
</dbReference>
<protein>
    <submittedName>
        <fullName evidence="2">Serine threonine protein phosphatase 1</fullName>
    </submittedName>
</protein>
<dbReference type="OrthoDB" id="9801841at2"/>
<proteinExistence type="predicted"/>
<dbReference type="AlphaFoldDB" id="A0A0R2DID1"/>
<dbReference type="GO" id="GO:0004722">
    <property type="term" value="F:protein serine/threonine phosphatase activity"/>
    <property type="evidence" value="ECO:0007669"/>
    <property type="project" value="InterPro"/>
</dbReference>
<dbReference type="Proteomes" id="UP000051378">
    <property type="component" value="Unassembled WGS sequence"/>
</dbReference>
<organism evidence="2 3">
    <name type="scientific">Holzapfeliella floricola DSM 23037 = JCM 16512</name>
    <dbReference type="NCBI Taxonomy" id="1423744"/>
    <lineage>
        <taxon>Bacteria</taxon>
        <taxon>Bacillati</taxon>
        <taxon>Bacillota</taxon>
        <taxon>Bacilli</taxon>
        <taxon>Lactobacillales</taxon>
        <taxon>Lactobacillaceae</taxon>
        <taxon>Holzapfeliella</taxon>
    </lineage>
</organism>
<feature type="domain" description="PPM-type phosphatase" evidence="1">
    <location>
        <begin position="1"/>
        <end position="242"/>
    </location>
</feature>
<dbReference type="Gene3D" id="3.60.40.10">
    <property type="entry name" value="PPM-type phosphatase domain"/>
    <property type="match status" value="1"/>
</dbReference>
<dbReference type="Pfam" id="PF13672">
    <property type="entry name" value="PP2C_2"/>
    <property type="match status" value="1"/>
</dbReference>
<dbReference type="InterPro" id="IPR001932">
    <property type="entry name" value="PPM-type_phosphatase-like_dom"/>
</dbReference>
<dbReference type="PANTHER" id="PTHR47992">
    <property type="entry name" value="PROTEIN PHOSPHATASE"/>
    <property type="match status" value="1"/>
</dbReference>
<dbReference type="InterPro" id="IPR015655">
    <property type="entry name" value="PP2C"/>
</dbReference>
<dbReference type="SMART" id="SM00331">
    <property type="entry name" value="PP2C_SIG"/>
    <property type="match status" value="1"/>
</dbReference>
<dbReference type="CDD" id="cd00143">
    <property type="entry name" value="PP2Cc"/>
    <property type="match status" value="1"/>
</dbReference>
<dbReference type="InterPro" id="IPR036457">
    <property type="entry name" value="PPM-type-like_dom_sf"/>
</dbReference>
<dbReference type="STRING" id="1423744.FC86_GL000953"/>
<comment type="caution">
    <text evidence="2">The sequence shown here is derived from an EMBL/GenBank/DDBJ whole genome shotgun (WGS) entry which is preliminary data.</text>
</comment>
<keyword evidence="3" id="KW-1185">Reference proteome</keyword>
<dbReference type="NCBIfam" id="NF033484">
    <property type="entry name" value="Stp1_PP2C_phos"/>
    <property type="match status" value="1"/>
</dbReference>
<sequence>MIQTAWQTDVGLVRKTNQDYVKVFTNPEDLVLAVVADGMGGHRGGDVASSMAVNHIGYSFEQTSIHSYNEAKSWLEAVLVKENKAILEASNQFKDLRGMGTTIVLVIAFKDAYLFAHLGDSRAYLLKQEILYQVTEDHSLVNELLKQGEITPSQAKNHPQKNIITESLGVSQSINPEYVKMIPNKFDIVLLCSDGLTNTLTRSQIQKVLNQDMTLQEKCDVLIALANEAGGEDNITVCLLTKNEEV</sequence>